<keyword evidence="3" id="KW-1185">Reference proteome</keyword>
<name>A0AA39W332_ACESA</name>
<evidence type="ECO:0000313" key="2">
    <source>
        <dbReference type="EMBL" id="KAK0608169.1"/>
    </source>
</evidence>
<accession>A0AA39W332</accession>
<protein>
    <recommendedName>
        <fullName evidence="4">Reverse transcriptase domain-containing protein</fullName>
    </recommendedName>
</protein>
<feature type="region of interest" description="Disordered" evidence="1">
    <location>
        <begin position="78"/>
        <end position="135"/>
    </location>
</feature>
<evidence type="ECO:0000256" key="1">
    <source>
        <dbReference type="SAM" id="MobiDB-lite"/>
    </source>
</evidence>
<reference evidence="2" key="2">
    <citation type="submission" date="2023-06" db="EMBL/GenBank/DDBJ databases">
        <authorList>
            <person name="Swenson N.G."/>
            <person name="Wegrzyn J.L."/>
            <person name="Mcevoy S.L."/>
        </authorList>
    </citation>
    <scope>NUCLEOTIDE SEQUENCE</scope>
    <source>
        <strain evidence="2">NS2018</strain>
        <tissue evidence="2">Leaf</tissue>
    </source>
</reference>
<evidence type="ECO:0008006" key="4">
    <source>
        <dbReference type="Google" id="ProtNLM"/>
    </source>
</evidence>
<proteinExistence type="predicted"/>
<sequence length="259" mass="29850">MANMAKELEELKKGKHRGTRKNPLGEMNASFSRRIREAELPPKFKMPAEKYSGLEDPGATWRVLALEQVDIDEQLQVKVEHDEARSTKRPKKGSPKPVAVKKFQNHPPNPSTYRPPPSSQHRDRYPVRRTPPRTTPPLREVAWVASEEDWYNHYTSLNASQETIYLAIRDNGLLKKPVLIKIPTNQRNRYKYCDFHEDVGHNTSECYSLCNQIEGLVKGGLLVKFLPQVRDSIKVGNEVQLEMRDVEERRKVGGKDLMQ</sequence>
<dbReference type="Proteomes" id="UP001168877">
    <property type="component" value="Unassembled WGS sequence"/>
</dbReference>
<gene>
    <name evidence="2" type="ORF">LWI29_026659</name>
</gene>
<comment type="caution">
    <text evidence="2">The sequence shown here is derived from an EMBL/GenBank/DDBJ whole genome shotgun (WGS) entry which is preliminary data.</text>
</comment>
<feature type="compositionally biased region" description="Basic and acidic residues" evidence="1">
    <location>
        <begin position="1"/>
        <end position="12"/>
    </location>
</feature>
<dbReference type="AlphaFoldDB" id="A0AA39W332"/>
<feature type="compositionally biased region" description="Pro residues" evidence="1">
    <location>
        <begin position="107"/>
        <end position="118"/>
    </location>
</feature>
<organism evidence="2 3">
    <name type="scientific">Acer saccharum</name>
    <name type="common">Sugar maple</name>
    <dbReference type="NCBI Taxonomy" id="4024"/>
    <lineage>
        <taxon>Eukaryota</taxon>
        <taxon>Viridiplantae</taxon>
        <taxon>Streptophyta</taxon>
        <taxon>Embryophyta</taxon>
        <taxon>Tracheophyta</taxon>
        <taxon>Spermatophyta</taxon>
        <taxon>Magnoliopsida</taxon>
        <taxon>eudicotyledons</taxon>
        <taxon>Gunneridae</taxon>
        <taxon>Pentapetalae</taxon>
        <taxon>rosids</taxon>
        <taxon>malvids</taxon>
        <taxon>Sapindales</taxon>
        <taxon>Sapindaceae</taxon>
        <taxon>Hippocastanoideae</taxon>
        <taxon>Acereae</taxon>
        <taxon>Acer</taxon>
    </lineage>
</organism>
<dbReference type="EMBL" id="JAUESC010000001">
    <property type="protein sequence ID" value="KAK0608169.1"/>
    <property type="molecule type" value="Genomic_DNA"/>
</dbReference>
<reference evidence="2" key="1">
    <citation type="journal article" date="2022" name="Plant J.">
        <title>Strategies of tolerance reflected in two North American maple genomes.</title>
        <authorList>
            <person name="McEvoy S.L."/>
            <person name="Sezen U.U."/>
            <person name="Trouern-Trend A."/>
            <person name="McMahon S.M."/>
            <person name="Schaberg P.G."/>
            <person name="Yang J."/>
            <person name="Wegrzyn J.L."/>
            <person name="Swenson N.G."/>
        </authorList>
    </citation>
    <scope>NUCLEOTIDE SEQUENCE</scope>
    <source>
        <strain evidence="2">NS2018</strain>
    </source>
</reference>
<feature type="region of interest" description="Disordered" evidence="1">
    <location>
        <begin position="1"/>
        <end position="41"/>
    </location>
</feature>
<evidence type="ECO:0000313" key="3">
    <source>
        <dbReference type="Proteomes" id="UP001168877"/>
    </source>
</evidence>